<protein>
    <submittedName>
        <fullName evidence="3">Tripartite tricarboxylate transporter TctB family protein</fullName>
    </submittedName>
</protein>
<keyword evidence="1" id="KW-1133">Transmembrane helix</keyword>
<feature type="transmembrane region" description="Helical" evidence="1">
    <location>
        <begin position="89"/>
        <end position="122"/>
    </location>
</feature>
<dbReference type="EMBL" id="JACSQM010000005">
    <property type="protein sequence ID" value="MBD7964904.1"/>
    <property type="molecule type" value="Genomic_DNA"/>
</dbReference>
<name>A0ABR8SP75_9BACL</name>
<reference evidence="3 4" key="1">
    <citation type="submission" date="2020-08" db="EMBL/GenBank/DDBJ databases">
        <title>A Genomic Blueprint of the Chicken Gut Microbiome.</title>
        <authorList>
            <person name="Gilroy R."/>
            <person name="Ravi A."/>
            <person name="Getino M."/>
            <person name="Pursley I."/>
            <person name="Horton D.L."/>
            <person name="Alikhan N.-F."/>
            <person name="Baker D."/>
            <person name="Gharbi K."/>
            <person name="Hall N."/>
            <person name="Watson M."/>
            <person name="Adriaenssens E.M."/>
            <person name="Foster-Nyarko E."/>
            <person name="Jarju S."/>
            <person name="Secka A."/>
            <person name="Antonio M."/>
            <person name="Oren A."/>
            <person name="Chaudhuri R."/>
            <person name="La Ragione R.M."/>
            <person name="Hildebrand F."/>
            <person name="Pallen M.J."/>
        </authorList>
    </citation>
    <scope>NUCLEOTIDE SEQUENCE [LARGE SCALE GENOMIC DNA]</scope>
    <source>
        <strain evidence="3 4">Sa2CUA10</strain>
    </source>
</reference>
<dbReference type="InterPro" id="IPR009936">
    <property type="entry name" value="DUF1468"/>
</dbReference>
<feature type="domain" description="DUF1468" evidence="2">
    <location>
        <begin position="20"/>
        <end position="155"/>
    </location>
</feature>
<feature type="transmembrane region" description="Helical" evidence="1">
    <location>
        <begin position="46"/>
        <end position="68"/>
    </location>
</feature>
<feature type="transmembrane region" description="Helical" evidence="1">
    <location>
        <begin position="12"/>
        <end position="34"/>
    </location>
</feature>
<keyword evidence="4" id="KW-1185">Reference proteome</keyword>
<evidence type="ECO:0000256" key="1">
    <source>
        <dbReference type="SAM" id="Phobius"/>
    </source>
</evidence>
<comment type="caution">
    <text evidence="3">The sequence shown here is derived from an EMBL/GenBank/DDBJ whole genome shotgun (WGS) entry which is preliminary data.</text>
</comment>
<keyword evidence="1" id="KW-0472">Membrane</keyword>
<evidence type="ECO:0000259" key="2">
    <source>
        <dbReference type="Pfam" id="PF07331"/>
    </source>
</evidence>
<feature type="transmembrane region" description="Helical" evidence="1">
    <location>
        <begin position="128"/>
        <end position="150"/>
    </location>
</feature>
<dbReference type="Pfam" id="PF07331">
    <property type="entry name" value="TctB"/>
    <property type="match status" value="1"/>
</dbReference>
<evidence type="ECO:0000313" key="4">
    <source>
        <dbReference type="Proteomes" id="UP000603641"/>
    </source>
</evidence>
<sequence length="161" mass="17947">MTWFLIEVKKLLAKQIDISISLALIVIGAIIIHTSRSFPGAQGADVGASFFPVILSSLLIFLSLLLILTSIKNKSVETRTAGKSEWKKVVFGMALTFIYFILLIYLGYVAATPIFLAAMMWIFNYRRIVQVVFWSLLITGIIYACFAMLLQVPLPSGVFFS</sequence>
<organism evidence="3 4">
    <name type="scientific">Fictibacillus norfolkensis</name>
    <dbReference type="NCBI Taxonomy" id="2762233"/>
    <lineage>
        <taxon>Bacteria</taxon>
        <taxon>Bacillati</taxon>
        <taxon>Bacillota</taxon>
        <taxon>Bacilli</taxon>
        <taxon>Bacillales</taxon>
        <taxon>Fictibacillaceae</taxon>
        <taxon>Fictibacillus</taxon>
    </lineage>
</organism>
<proteinExistence type="predicted"/>
<gene>
    <name evidence="3" type="ORF">H9648_12645</name>
</gene>
<dbReference type="RefSeq" id="WP_191754178.1">
    <property type="nucleotide sequence ID" value="NZ_JACSQM010000005.1"/>
</dbReference>
<accession>A0ABR8SP75</accession>
<dbReference type="Proteomes" id="UP000603641">
    <property type="component" value="Unassembled WGS sequence"/>
</dbReference>
<keyword evidence="1" id="KW-0812">Transmembrane</keyword>
<evidence type="ECO:0000313" key="3">
    <source>
        <dbReference type="EMBL" id="MBD7964904.1"/>
    </source>
</evidence>